<feature type="compositionally biased region" description="Basic and acidic residues" evidence="1">
    <location>
        <begin position="717"/>
        <end position="728"/>
    </location>
</feature>
<feature type="compositionally biased region" description="Acidic residues" evidence="1">
    <location>
        <begin position="729"/>
        <end position="740"/>
    </location>
</feature>
<evidence type="ECO:0000313" key="3">
    <source>
        <dbReference type="Proteomes" id="UP000271241"/>
    </source>
</evidence>
<dbReference type="OrthoDB" id="5594457at2759"/>
<feature type="compositionally biased region" description="Basic residues" evidence="1">
    <location>
        <begin position="249"/>
        <end position="264"/>
    </location>
</feature>
<feature type="region of interest" description="Disordered" evidence="1">
    <location>
        <begin position="73"/>
        <end position="96"/>
    </location>
</feature>
<dbReference type="AlphaFoldDB" id="A0A4P9XZ81"/>
<gene>
    <name evidence="2" type="ORF">THASP1DRAFT_21541</name>
</gene>
<feature type="region of interest" description="Disordered" evidence="1">
    <location>
        <begin position="28"/>
        <end position="55"/>
    </location>
</feature>
<feature type="compositionally biased region" description="Low complexity" evidence="1">
    <location>
        <begin position="569"/>
        <end position="599"/>
    </location>
</feature>
<accession>A0A4P9XZ81</accession>
<feature type="compositionally biased region" description="Basic and acidic residues" evidence="1">
    <location>
        <begin position="875"/>
        <end position="886"/>
    </location>
</feature>
<feature type="compositionally biased region" description="Polar residues" evidence="1">
    <location>
        <begin position="202"/>
        <end position="211"/>
    </location>
</feature>
<feature type="compositionally biased region" description="Low complexity" evidence="1">
    <location>
        <begin position="273"/>
        <end position="284"/>
    </location>
</feature>
<protein>
    <submittedName>
        <fullName evidence="2">Uncharacterized protein</fullName>
    </submittedName>
</protein>
<feature type="region of interest" description="Disordered" evidence="1">
    <location>
        <begin position="202"/>
        <end position="325"/>
    </location>
</feature>
<evidence type="ECO:0000256" key="1">
    <source>
        <dbReference type="SAM" id="MobiDB-lite"/>
    </source>
</evidence>
<feature type="compositionally biased region" description="Polar residues" evidence="1">
    <location>
        <begin position="543"/>
        <end position="558"/>
    </location>
</feature>
<reference evidence="3" key="1">
    <citation type="journal article" date="2018" name="Nat. Microbiol.">
        <title>Leveraging single-cell genomics to expand the fungal tree of life.</title>
        <authorList>
            <person name="Ahrendt S.R."/>
            <person name="Quandt C.A."/>
            <person name="Ciobanu D."/>
            <person name="Clum A."/>
            <person name="Salamov A."/>
            <person name="Andreopoulos B."/>
            <person name="Cheng J.F."/>
            <person name="Woyke T."/>
            <person name="Pelin A."/>
            <person name="Henrissat B."/>
            <person name="Reynolds N.K."/>
            <person name="Benny G.L."/>
            <person name="Smith M.E."/>
            <person name="James T.Y."/>
            <person name="Grigoriev I.V."/>
        </authorList>
    </citation>
    <scope>NUCLEOTIDE SEQUENCE [LARGE SCALE GENOMIC DNA]</scope>
    <source>
        <strain evidence="3">RSA 1356</strain>
    </source>
</reference>
<feature type="compositionally biased region" description="Polar residues" evidence="1">
    <location>
        <begin position="502"/>
        <end position="511"/>
    </location>
</feature>
<proteinExistence type="predicted"/>
<feature type="compositionally biased region" description="Acidic residues" evidence="1">
    <location>
        <begin position="485"/>
        <end position="497"/>
    </location>
</feature>
<sequence length="920" mass="99131">MTERNEALPAAATVARWRMGAGLFQQSLLGSRGDASGPARSTPDGMTGNRPYGDRVRPLAASRWDLRRHAGNQAVCSQRPMSRGLAPSSTPPLDWRQPRRKVSICPLIHPLPVMSRPLFRPRRQTSEPSLKERAKLAAMAGLNASLAGFGVGSSKNAHNSECVPLTRENLDAHTRLLPPVNPESTFDRCMRYVREVHQIGQQEMDSATGTGTKLHRKHHNGAGEDGDGEAKGKGKDLHLRLRRWGSGSRKTKKTKGSKTKKARNKPPPLQLHASAPMAPTPTASRADHEDKPVDGTLRGNENGVIEGVPSPGAPESPTGSRPIISRRHTTFPSASWSHNTWSQSAFRQWNHFWQELKDELRDAAHGGADGLMNLRRKGGDTRRWNPFAHDKDALGPVGGCNVTDVEMTPSEARRRRSADVMLGRSGGNMPLLDMTSVAPVGVSTAATTAGRPTDIEQRSTYPLAIPQPRDAALFGRRRDGAQDSDGNDYDDDDDVVDELTSGPLSPRTTQAVFGDLPHSSLPDSSASVSNRYSRQQRHVSSGAGVSQHTRRLSQSSRSLEGDETERSASDGTSSSASSSSSSSPSSSSSSPYSAALTGSLSAGPPPQRTGHSRTALVDEHDQQQPERAVGDSSSERSLSAGLDACGRIHASNAGLDVTADSHPTTDMAEDIAIADVAMMHASSTDISSKRRGSQQRLRQMARKMGGVFRRKRHDHRHGAEGHEDKNADGEDQESSEEGLSDVEQQQQQQQHGCDVEMHGPADGTATACECEPRVSSPPLPHTATVSSGRVVGPTGLTADSGRHLSQGRGGTTVAAGIPVTPTLSNVTESSQRQQHQQHSERPRFTYPSRRNSTSDTEKASWLSRVGIGIGGSQRQQHDSAKEERRRDRGHRGHHHRDSSVGQPPTQASSVSGDQLWGVKV</sequence>
<dbReference type="Proteomes" id="UP000271241">
    <property type="component" value="Unassembled WGS sequence"/>
</dbReference>
<evidence type="ECO:0000313" key="2">
    <source>
        <dbReference type="EMBL" id="RKP10770.1"/>
    </source>
</evidence>
<keyword evidence="3" id="KW-1185">Reference proteome</keyword>
<organism evidence="2 3">
    <name type="scientific">Thamnocephalis sphaerospora</name>
    <dbReference type="NCBI Taxonomy" id="78915"/>
    <lineage>
        <taxon>Eukaryota</taxon>
        <taxon>Fungi</taxon>
        <taxon>Fungi incertae sedis</taxon>
        <taxon>Zoopagomycota</taxon>
        <taxon>Zoopagomycotina</taxon>
        <taxon>Zoopagomycetes</taxon>
        <taxon>Zoopagales</taxon>
        <taxon>Sigmoideomycetaceae</taxon>
        <taxon>Thamnocephalis</taxon>
    </lineage>
</organism>
<feature type="compositionally biased region" description="Polar residues" evidence="1">
    <location>
        <begin position="521"/>
        <end position="533"/>
    </location>
</feature>
<feature type="compositionally biased region" description="Polar residues" evidence="1">
    <location>
        <begin position="899"/>
        <end position="912"/>
    </location>
</feature>
<feature type="region of interest" description="Disordered" evidence="1">
    <location>
        <begin position="682"/>
        <end position="920"/>
    </location>
</feature>
<name>A0A4P9XZ81_9FUNG</name>
<feature type="compositionally biased region" description="Basic and acidic residues" evidence="1">
    <location>
        <begin position="228"/>
        <end position="239"/>
    </location>
</feature>
<feature type="compositionally biased region" description="Basic residues" evidence="1">
    <location>
        <begin position="887"/>
        <end position="896"/>
    </location>
</feature>
<feature type="region of interest" description="Disordered" evidence="1">
    <location>
        <begin position="443"/>
        <end position="641"/>
    </location>
</feature>
<dbReference type="EMBL" id="KZ992437">
    <property type="protein sequence ID" value="RKP10770.1"/>
    <property type="molecule type" value="Genomic_DNA"/>
</dbReference>